<dbReference type="InterPro" id="IPR036291">
    <property type="entry name" value="NAD(P)-bd_dom_sf"/>
</dbReference>
<dbReference type="PANTHER" id="PTHR43639:SF1">
    <property type="entry name" value="SHORT-CHAIN DEHYDROGENASE_REDUCTASE FAMILY PROTEIN"/>
    <property type="match status" value="1"/>
</dbReference>
<dbReference type="STRING" id="1292034.OR37_01899"/>
<dbReference type="RefSeq" id="WP_004618636.1">
    <property type="nucleotide sequence ID" value="NZ_APMP01000009.1"/>
</dbReference>
<protein>
    <recommendedName>
        <fullName evidence="5">Dehydrogenase</fullName>
    </recommendedName>
</protein>
<keyword evidence="4" id="KW-1185">Reference proteome</keyword>
<name>R0E9C8_CAUVI</name>
<comment type="similarity">
    <text evidence="1">Belongs to the short-chain dehydrogenases/reductases (SDR) family.</text>
</comment>
<evidence type="ECO:0000256" key="2">
    <source>
        <dbReference type="ARBA" id="ARBA00023002"/>
    </source>
</evidence>
<dbReference type="Pfam" id="PF13561">
    <property type="entry name" value="adh_short_C2"/>
    <property type="match status" value="1"/>
</dbReference>
<evidence type="ECO:0000313" key="3">
    <source>
        <dbReference type="EMBL" id="ENZ82088.1"/>
    </source>
</evidence>
<accession>R0E9C8</accession>
<evidence type="ECO:0008006" key="5">
    <source>
        <dbReference type="Google" id="ProtNLM"/>
    </source>
</evidence>
<dbReference type="AlphaFoldDB" id="R0E9C8"/>
<reference evidence="3 4" key="1">
    <citation type="journal article" date="2013" name="Genome Announc.">
        <title>Draft Genome Sequence for Caulobacter sp. Strain OR37, a Bacterium Tolerant to Heavy Metals.</title>
        <authorList>
            <person name="Utturkar S.M."/>
            <person name="Bollmann A."/>
            <person name="Brzoska R.M."/>
            <person name="Klingeman D.M."/>
            <person name="Epstein S.E."/>
            <person name="Palumbo A.V."/>
            <person name="Brown S.D."/>
        </authorList>
    </citation>
    <scope>NUCLEOTIDE SEQUENCE [LARGE SCALE GENOMIC DNA]</scope>
    <source>
        <strain evidence="3 4">OR37</strain>
    </source>
</reference>
<evidence type="ECO:0000256" key="1">
    <source>
        <dbReference type="ARBA" id="ARBA00006484"/>
    </source>
</evidence>
<keyword evidence="2" id="KW-0560">Oxidoreductase</keyword>
<evidence type="ECO:0000313" key="4">
    <source>
        <dbReference type="Proteomes" id="UP000013063"/>
    </source>
</evidence>
<organism evidence="3 4">
    <name type="scientific">Caulobacter vibrioides OR37</name>
    <dbReference type="NCBI Taxonomy" id="1292034"/>
    <lineage>
        <taxon>Bacteria</taxon>
        <taxon>Pseudomonadati</taxon>
        <taxon>Pseudomonadota</taxon>
        <taxon>Alphaproteobacteria</taxon>
        <taxon>Caulobacterales</taxon>
        <taxon>Caulobacteraceae</taxon>
        <taxon>Caulobacter</taxon>
    </lineage>
</organism>
<gene>
    <name evidence="3" type="ORF">OR37_01899</name>
</gene>
<dbReference type="PATRIC" id="fig|1292034.3.peg.1886"/>
<comment type="caution">
    <text evidence="3">The sequence shown here is derived from an EMBL/GenBank/DDBJ whole genome shotgun (WGS) entry which is preliminary data.</text>
</comment>
<dbReference type="Gene3D" id="3.40.50.720">
    <property type="entry name" value="NAD(P)-binding Rossmann-like Domain"/>
    <property type="match status" value="1"/>
</dbReference>
<proteinExistence type="inferred from homology"/>
<dbReference type="eggNOG" id="COG1028">
    <property type="taxonomic scope" value="Bacteria"/>
</dbReference>
<dbReference type="NCBIfam" id="NF006597">
    <property type="entry name" value="PRK09134.1"/>
    <property type="match status" value="1"/>
</dbReference>
<dbReference type="SUPFAM" id="SSF51735">
    <property type="entry name" value="NAD(P)-binding Rossmann-fold domains"/>
    <property type="match status" value="1"/>
</dbReference>
<dbReference type="PRINTS" id="PR00081">
    <property type="entry name" value="GDHRDH"/>
</dbReference>
<dbReference type="Proteomes" id="UP000013063">
    <property type="component" value="Unassembled WGS sequence"/>
</dbReference>
<dbReference type="OrthoDB" id="9786360at2"/>
<dbReference type="PANTHER" id="PTHR43639">
    <property type="entry name" value="OXIDOREDUCTASE, SHORT-CHAIN DEHYDROGENASE/REDUCTASE FAMILY (AFU_ORTHOLOGUE AFUA_5G02870)"/>
    <property type="match status" value="1"/>
</dbReference>
<dbReference type="EMBL" id="APMP01000009">
    <property type="protein sequence ID" value="ENZ82088.1"/>
    <property type="molecule type" value="Genomic_DNA"/>
</dbReference>
<dbReference type="InterPro" id="IPR002347">
    <property type="entry name" value="SDR_fam"/>
</dbReference>
<sequence precursor="true">MSAPRGPAGRGAALVTGAGRRIGQALALEAARAGYDVAVHHRGPAEEAEETIAAVRALGRRAAAARADLSVEAEVRRLIDQAGQALGPVTLLVNSASAFQDDRVGSLSRQTWDLHFETNLRAPIVLAEAFAAALPDDREGLVVNIIDQRVWRPNPQFFSYTLSKAGLWWATQTLAQALAPRARVNAIGPGPTLPSVHQAPGEFEAEAAGTLLQRRATPDEVAAALRYLIDATSVTGQMIAVDGGQHLGWRTPDIVAP</sequence>
<dbReference type="GO" id="GO:0016491">
    <property type="term" value="F:oxidoreductase activity"/>
    <property type="evidence" value="ECO:0007669"/>
    <property type="project" value="UniProtKB-KW"/>
</dbReference>